<gene>
    <name evidence="2" type="ORF">F8B43_4892</name>
</gene>
<proteinExistence type="predicted"/>
<name>A0A833J0D4_9HYPH</name>
<evidence type="ECO:0000256" key="1">
    <source>
        <dbReference type="SAM" id="MobiDB-lite"/>
    </source>
</evidence>
<dbReference type="AlphaFoldDB" id="A0A833J0D4"/>
<reference evidence="2 3" key="1">
    <citation type="submission" date="2019-10" db="EMBL/GenBank/DDBJ databases">
        <title>Draft Genome Sequence of the Caffeine Degrading Methylotroph Methylorubrum populi PINKEL.</title>
        <authorList>
            <person name="Dawson S.C."/>
            <person name="Zhang X."/>
            <person name="Wright M.E."/>
            <person name="Sharma G."/>
            <person name="Langner J.T."/>
            <person name="Ditty J.L."/>
            <person name="Subuyuj G.A."/>
        </authorList>
    </citation>
    <scope>NUCLEOTIDE SEQUENCE [LARGE SCALE GENOMIC DNA]</scope>
    <source>
        <strain evidence="2 3">Pinkel</strain>
    </source>
</reference>
<sequence>MSALADLSDAGLADVLNTVRDEIVRRNGLLRDDASPTARSLVQGRRYVLIALAQADERLRAGPSTSLPAADLPAVDEPRVPRRPPLGGDPMRPTNGDRDPRCGGRPHP</sequence>
<evidence type="ECO:0000313" key="2">
    <source>
        <dbReference type="EMBL" id="KAB7782137.1"/>
    </source>
</evidence>
<accession>A0A833J0D4</accession>
<protein>
    <submittedName>
        <fullName evidence="2">Uncharacterized protein</fullName>
    </submittedName>
</protein>
<organism evidence="2 3">
    <name type="scientific">Methylorubrum populi</name>
    <dbReference type="NCBI Taxonomy" id="223967"/>
    <lineage>
        <taxon>Bacteria</taxon>
        <taxon>Pseudomonadati</taxon>
        <taxon>Pseudomonadota</taxon>
        <taxon>Alphaproteobacteria</taxon>
        <taxon>Hyphomicrobiales</taxon>
        <taxon>Methylobacteriaceae</taxon>
        <taxon>Methylorubrum</taxon>
    </lineage>
</organism>
<dbReference type="Proteomes" id="UP000469949">
    <property type="component" value="Unassembled WGS sequence"/>
</dbReference>
<dbReference type="RefSeq" id="WP_152278652.1">
    <property type="nucleotide sequence ID" value="NZ_WEKV01000020.1"/>
</dbReference>
<evidence type="ECO:0000313" key="3">
    <source>
        <dbReference type="Proteomes" id="UP000469949"/>
    </source>
</evidence>
<dbReference type="EMBL" id="WEKV01000020">
    <property type="protein sequence ID" value="KAB7782137.1"/>
    <property type="molecule type" value="Genomic_DNA"/>
</dbReference>
<comment type="caution">
    <text evidence="2">The sequence shown here is derived from an EMBL/GenBank/DDBJ whole genome shotgun (WGS) entry which is preliminary data.</text>
</comment>
<feature type="region of interest" description="Disordered" evidence="1">
    <location>
        <begin position="58"/>
        <end position="108"/>
    </location>
</feature>